<dbReference type="GO" id="GO:0005667">
    <property type="term" value="C:transcription regulator complex"/>
    <property type="evidence" value="ECO:0007669"/>
    <property type="project" value="TreeGrafter"/>
</dbReference>
<evidence type="ECO:0000313" key="3">
    <source>
        <dbReference type="EMBL" id="JAC13764.1"/>
    </source>
</evidence>
<proteinExistence type="evidence at transcript level"/>
<sequence>ELIIEKVRLREFLYNIKSSNYRDTNMRNEAWEEIGRDLNMTAALVKEIWEKLRKCFLQAMNRRRSRKSGQAAKKIVPWKFEQEMSFLLPYLENRKTHDNLENLQEESQDEPEDYATSEITETEFVPHTSPKNAASEDLASEDPDCPESAFRQGLVNNNTNSQNLNVTNTIKRKNREARSTPINEMVEAVKGNALLRQMKYQEKQENALDETDMFFMSMCKMTKKLPPYEQTKIKLTLSNAVLYAQMRMLEKDYENIQQSSRPSSTLNMVQEATSSNMKLELKY</sequence>
<feature type="non-terminal residue" evidence="3">
    <location>
        <position position="1"/>
    </location>
</feature>
<feature type="region of interest" description="Disordered" evidence="1">
    <location>
        <begin position="256"/>
        <end position="283"/>
    </location>
</feature>
<dbReference type="Pfam" id="PF02944">
    <property type="entry name" value="BESS"/>
    <property type="match status" value="1"/>
</dbReference>
<dbReference type="InterPro" id="IPR039353">
    <property type="entry name" value="TF_Adf1"/>
</dbReference>
<feature type="region of interest" description="Disordered" evidence="1">
    <location>
        <begin position="122"/>
        <end position="145"/>
    </location>
</feature>
<dbReference type="GO" id="GO:0006357">
    <property type="term" value="P:regulation of transcription by RNA polymerase II"/>
    <property type="evidence" value="ECO:0007669"/>
    <property type="project" value="TreeGrafter"/>
</dbReference>
<evidence type="ECO:0000259" key="2">
    <source>
        <dbReference type="PROSITE" id="PS51029"/>
    </source>
</evidence>
<dbReference type="PANTHER" id="PTHR12243:SF67">
    <property type="entry name" value="COREPRESSOR OF PANGOLIN, ISOFORM A-RELATED"/>
    <property type="match status" value="1"/>
</dbReference>
<reference evidence="3" key="1">
    <citation type="journal article" date="2014" name="PLoS Negl. Trop. Dis.">
        <title>An updated insight into the Sialotranscriptome of Triatoma infestans: developmental stage and geographic variations.</title>
        <authorList>
            <person name="Schwarz A."/>
            <person name="Medrano-Mercado N."/>
            <person name="Schaub G.A."/>
            <person name="Struchiner C.J."/>
            <person name="Bargues M.D."/>
            <person name="Levy M.Z."/>
            <person name="Ribeiro J.M."/>
        </authorList>
    </citation>
    <scope>NUCLEOTIDE SEQUENCE</scope>
    <source>
        <strain evidence="3">Chile</strain>
        <tissue evidence="3">Salivary glands</tissue>
    </source>
</reference>
<dbReference type="AlphaFoldDB" id="A0A023EYR2"/>
<dbReference type="PROSITE" id="PS51029">
    <property type="entry name" value="MADF"/>
    <property type="match status" value="1"/>
</dbReference>
<protein>
    <submittedName>
        <fullName evidence="3">Putative alcohol dehydrogenase transcription factor myb/sant-like protein</fullName>
    </submittedName>
</protein>
<dbReference type="InterPro" id="IPR006578">
    <property type="entry name" value="MADF-dom"/>
</dbReference>
<name>A0A023EYR2_TRIIF</name>
<dbReference type="EMBL" id="GBBI01004948">
    <property type="protein sequence ID" value="JAC13764.1"/>
    <property type="molecule type" value="mRNA"/>
</dbReference>
<dbReference type="InterPro" id="IPR004210">
    <property type="entry name" value="BESS_motif"/>
</dbReference>
<dbReference type="GO" id="GO:0005634">
    <property type="term" value="C:nucleus"/>
    <property type="evidence" value="ECO:0007669"/>
    <property type="project" value="TreeGrafter"/>
</dbReference>
<feature type="compositionally biased region" description="Polar residues" evidence="1">
    <location>
        <begin position="256"/>
        <end position="277"/>
    </location>
</feature>
<organism evidence="3">
    <name type="scientific">Triatoma infestans</name>
    <name type="common">Assassin bug</name>
    <dbReference type="NCBI Taxonomy" id="30076"/>
    <lineage>
        <taxon>Eukaryota</taxon>
        <taxon>Metazoa</taxon>
        <taxon>Ecdysozoa</taxon>
        <taxon>Arthropoda</taxon>
        <taxon>Hexapoda</taxon>
        <taxon>Insecta</taxon>
        <taxon>Pterygota</taxon>
        <taxon>Neoptera</taxon>
        <taxon>Paraneoptera</taxon>
        <taxon>Hemiptera</taxon>
        <taxon>Heteroptera</taxon>
        <taxon>Panheteroptera</taxon>
        <taxon>Cimicomorpha</taxon>
        <taxon>Reduviidae</taxon>
        <taxon>Triatominae</taxon>
        <taxon>Triatoma</taxon>
    </lineage>
</organism>
<accession>A0A023EYR2</accession>
<dbReference type="PANTHER" id="PTHR12243">
    <property type="entry name" value="MADF DOMAIN TRANSCRIPTION FACTOR"/>
    <property type="match status" value="1"/>
</dbReference>
<evidence type="ECO:0000256" key="1">
    <source>
        <dbReference type="SAM" id="MobiDB-lite"/>
    </source>
</evidence>
<feature type="domain" description="MADF" evidence="2">
    <location>
        <begin position="2"/>
        <end position="92"/>
    </location>
</feature>
<dbReference type="GO" id="GO:0003677">
    <property type="term" value="F:DNA binding"/>
    <property type="evidence" value="ECO:0007669"/>
    <property type="project" value="InterPro"/>
</dbReference>
<dbReference type="Pfam" id="PF10545">
    <property type="entry name" value="MADF_DNA_bdg"/>
    <property type="match status" value="1"/>
</dbReference>
<dbReference type="SMART" id="SM00595">
    <property type="entry name" value="MADF"/>
    <property type="match status" value="1"/>
</dbReference>